<gene>
    <name evidence="2" type="ORF">CCAP1982_LOCUS8883</name>
</gene>
<dbReference type="EMBL" id="CAJHJT010000012">
    <property type="protein sequence ID" value="CAD7000408.1"/>
    <property type="molecule type" value="Genomic_DNA"/>
</dbReference>
<keyword evidence="1" id="KW-0812">Transmembrane</keyword>
<sequence>MFQNSAEKERKEKKVTLDGRCNFFHQHSLSLQRNALRLQRQSLSSSLSPTLTLTVAVAIVCRYIKSSALLIGTFLCALFSRSAIEVGIMWSLVI</sequence>
<feature type="transmembrane region" description="Helical" evidence="1">
    <location>
        <begin position="68"/>
        <end position="93"/>
    </location>
</feature>
<accession>A0A811UQ01</accession>
<dbReference type="Proteomes" id="UP000606786">
    <property type="component" value="Unassembled WGS sequence"/>
</dbReference>
<keyword evidence="1" id="KW-0472">Membrane</keyword>
<evidence type="ECO:0000313" key="3">
    <source>
        <dbReference type="Proteomes" id="UP000606786"/>
    </source>
</evidence>
<dbReference type="AlphaFoldDB" id="A0A811UQ01"/>
<evidence type="ECO:0000313" key="2">
    <source>
        <dbReference type="EMBL" id="CAD7000408.1"/>
    </source>
</evidence>
<evidence type="ECO:0000256" key="1">
    <source>
        <dbReference type="SAM" id="Phobius"/>
    </source>
</evidence>
<name>A0A811UQ01_CERCA</name>
<protein>
    <submittedName>
        <fullName evidence="2">(Mediterranean fruit fly) hypothetical protein</fullName>
    </submittedName>
</protein>
<comment type="caution">
    <text evidence="2">The sequence shown here is derived from an EMBL/GenBank/DDBJ whole genome shotgun (WGS) entry which is preliminary data.</text>
</comment>
<proteinExistence type="predicted"/>
<organism evidence="2 3">
    <name type="scientific">Ceratitis capitata</name>
    <name type="common">Mediterranean fruit fly</name>
    <name type="synonym">Tephritis capitata</name>
    <dbReference type="NCBI Taxonomy" id="7213"/>
    <lineage>
        <taxon>Eukaryota</taxon>
        <taxon>Metazoa</taxon>
        <taxon>Ecdysozoa</taxon>
        <taxon>Arthropoda</taxon>
        <taxon>Hexapoda</taxon>
        <taxon>Insecta</taxon>
        <taxon>Pterygota</taxon>
        <taxon>Neoptera</taxon>
        <taxon>Endopterygota</taxon>
        <taxon>Diptera</taxon>
        <taxon>Brachycera</taxon>
        <taxon>Muscomorpha</taxon>
        <taxon>Tephritoidea</taxon>
        <taxon>Tephritidae</taxon>
        <taxon>Ceratitis</taxon>
        <taxon>Ceratitis</taxon>
    </lineage>
</organism>
<keyword evidence="1" id="KW-1133">Transmembrane helix</keyword>
<reference evidence="2" key="1">
    <citation type="submission" date="2020-11" db="EMBL/GenBank/DDBJ databases">
        <authorList>
            <person name="Whitehead M."/>
        </authorList>
    </citation>
    <scope>NUCLEOTIDE SEQUENCE</scope>
    <source>
        <strain evidence="2">EGII</strain>
    </source>
</reference>
<keyword evidence="3" id="KW-1185">Reference proteome</keyword>